<proteinExistence type="predicted"/>
<keyword evidence="1" id="KW-0472">Membrane</keyword>
<name>A0A158KFQ5_9BURK</name>
<organism evidence="2 3">
    <name type="scientific">Caballeronia choica</name>
    <dbReference type="NCBI Taxonomy" id="326476"/>
    <lineage>
        <taxon>Bacteria</taxon>
        <taxon>Pseudomonadati</taxon>
        <taxon>Pseudomonadota</taxon>
        <taxon>Betaproteobacteria</taxon>
        <taxon>Burkholderiales</taxon>
        <taxon>Burkholderiaceae</taxon>
        <taxon>Caballeronia</taxon>
    </lineage>
</organism>
<gene>
    <name evidence="2" type="ORF">AWB68_05755</name>
</gene>
<sequence length="60" mass="6192">MTQAMTQALTTIEREVSRIDAKSRRASRGVRVALGFGMIAVAYGVIVADALHGAGAGAFA</sequence>
<keyword evidence="3" id="KW-1185">Reference proteome</keyword>
<evidence type="ECO:0000256" key="1">
    <source>
        <dbReference type="SAM" id="Phobius"/>
    </source>
</evidence>
<evidence type="ECO:0000313" key="3">
    <source>
        <dbReference type="Proteomes" id="UP000054770"/>
    </source>
</evidence>
<keyword evidence="1" id="KW-0812">Transmembrane</keyword>
<dbReference type="AlphaFoldDB" id="A0A158KFQ5"/>
<reference evidence="2" key="1">
    <citation type="submission" date="2016-01" db="EMBL/GenBank/DDBJ databases">
        <authorList>
            <person name="Peeters C."/>
        </authorList>
    </citation>
    <scope>NUCLEOTIDE SEQUENCE [LARGE SCALE GENOMIC DNA]</scope>
    <source>
        <strain evidence="2">LMG 22940</strain>
    </source>
</reference>
<dbReference type="OrthoDB" id="9030683at2"/>
<keyword evidence="1" id="KW-1133">Transmembrane helix</keyword>
<dbReference type="RefSeq" id="WP_087647753.1">
    <property type="nucleotide sequence ID" value="NZ_FCON02000088.1"/>
</dbReference>
<protein>
    <submittedName>
        <fullName evidence="2">Uncharacterized protein</fullName>
    </submittedName>
</protein>
<dbReference type="Proteomes" id="UP000054770">
    <property type="component" value="Unassembled WGS sequence"/>
</dbReference>
<comment type="caution">
    <text evidence="2">The sequence shown here is derived from an EMBL/GenBank/DDBJ whole genome shotgun (WGS) entry which is preliminary data.</text>
</comment>
<accession>A0A158KFQ5</accession>
<feature type="transmembrane region" description="Helical" evidence="1">
    <location>
        <begin position="32"/>
        <end position="54"/>
    </location>
</feature>
<dbReference type="EMBL" id="FCON02000088">
    <property type="protein sequence ID" value="SAL79978.1"/>
    <property type="molecule type" value="Genomic_DNA"/>
</dbReference>
<evidence type="ECO:0000313" key="2">
    <source>
        <dbReference type="EMBL" id="SAL79978.1"/>
    </source>
</evidence>